<dbReference type="PANTHER" id="PTHR43134">
    <property type="entry name" value="SIGNAL RECOGNITION PARTICLE RECEPTOR SUBUNIT ALPHA"/>
    <property type="match status" value="1"/>
</dbReference>
<dbReference type="PANTHER" id="PTHR43134:SF1">
    <property type="entry name" value="SIGNAL RECOGNITION PARTICLE RECEPTOR SUBUNIT ALPHA"/>
    <property type="match status" value="1"/>
</dbReference>
<feature type="binding site" evidence="9">
    <location>
        <begin position="237"/>
        <end position="240"/>
    </location>
    <ligand>
        <name>GTP</name>
        <dbReference type="ChEBI" id="CHEBI:37565"/>
    </ligand>
</feature>
<evidence type="ECO:0000256" key="7">
    <source>
        <dbReference type="ARBA" id="ARBA00023170"/>
    </source>
</evidence>
<comment type="caution">
    <text evidence="12">The sequence shown here is derived from an EMBL/GenBank/DDBJ whole genome shotgun (WGS) entry which is preliminary data.</text>
</comment>
<keyword evidence="13" id="KW-1185">Reference proteome</keyword>
<dbReference type="GO" id="GO:0005737">
    <property type="term" value="C:cytoplasm"/>
    <property type="evidence" value="ECO:0007669"/>
    <property type="project" value="UniProtKB-SubCell"/>
</dbReference>
<feature type="binding site" evidence="9">
    <location>
        <begin position="173"/>
        <end position="177"/>
    </location>
    <ligand>
        <name>GTP</name>
        <dbReference type="ChEBI" id="CHEBI:37565"/>
    </ligand>
</feature>
<keyword evidence="7 9" id="KW-0675">Receptor</keyword>
<evidence type="ECO:0000256" key="5">
    <source>
        <dbReference type="ARBA" id="ARBA00023134"/>
    </source>
</evidence>
<reference evidence="12 13" key="1">
    <citation type="journal article" date="2017" name="Syst. Appl. Microbiol.">
        <title>Lebetimonas natsushimae sp. nov., a novel strictly anaerobic, moderately thermophilic chemoautotroph isolated from a deep-sea hydrothermal vent polychaete nest in the Mid-Okinawa Trough.</title>
        <authorList>
            <person name="Nagata R."/>
            <person name="Takaki Y."/>
            <person name="Tame A."/>
            <person name="Nunoura T."/>
            <person name="Muto H."/>
            <person name="Mino S."/>
            <person name="Sawayama S."/>
            <person name="Takai K."/>
            <person name="Nakagawa S."/>
        </authorList>
    </citation>
    <scope>NUCLEOTIDE SEQUENCE [LARGE SCALE GENOMIC DNA]</scope>
    <source>
        <strain evidence="12 13">HS1857</strain>
    </source>
</reference>
<dbReference type="GO" id="GO:0005525">
    <property type="term" value="F:GTP binding"/>
    <property type="evidence" value="ECO:0007669"/>
    <property type="project" value="UniProtKB-UniRule"/>
</dbReference>
<keyword evidence="3 9" id="KW-0547">Nucleotide-binding</keyword>
<dbReference type="InterPro" id="IPR027417">
    <property type="entry name" value="P-loop_NTPase"/>
</dbReference>
<dbReference type="GO" id="GO:0006614">
    <property type="term" value="P:SRP-dependent cotranslational protein targeting to membrane"/>
    <property type="evidence" value="ECO:0007669"/>
    <property type="project" value="InterPro"/>
</dbReference>
<evidence type="ECO:0000256" key="4">
    <source>
        <dbReference type="ARBA" id="ARBA00022801"/>
    </source>
</evidence>
<dbReference type="NCBIfam" id="TIGR00064">
    <property type="entry name" value="ftsY"/>
    <property type="match status" value="1"/>
</dbReference>
<dbReference type="RefSeq" id="WP_096258283.1">
    <property type="nucleotide sequence ID" value="NZ_BDME01000001.1"/>
</dbReference>
<feature type="binding site" evidence="9">
    <location>
        <begin position="91"/>
        <end position="98"/>
    </location>
    <ligand>
        <name>GTP</name>
        <dbReference type="ChEBI" id="CHEBI:37565"/>
    </ligand>
</feature>
<evidence type="ECO:0000259" key="11">
    <source>
        <dbReference type="SMART" id="SM00962"/>
    </source>
</evidence>
<feature type="domain" description="AAA+ ATPase" evidence="10">
    <location>
        <begin position="83"/>
        <end position="241"/>
    </location>
</feature>
<dbReference type="InterPro" id="IPR000897">
    <property type="entry name" value="SRP54_GTPase_dom"/>
</dbReference>
<keyword evidence="5 9" id="KW-0342">GTP-binding</keyword>
<dbReference type="Pfam" id="PF02881">
    <property type="entry name" value="SRP54_N"/>
    <property type="match status" value="1"/>
</dbReference>
<keyword evidence="1 9" id="KW-1003">Cell membrane</keyword>
<organism evidence="12 13">
    <name type="scientific">Lebetimonas natsushimae</name>
    <dbReference type="NCBI Taxonomy" id="1936991"/>
    <lineage>
        <taxon>Bacteria</taxon>
        <taxon>Pseudomonadati</taxon>
        <taxon>Campylobacterota</taxon>
        <taxon>Epsilonproteobacteria</taxon>
        <taxon>Nautiliales</taxon>
        <taxon>Nautiliaceae</taxon>
        <taxon>Lebetimonas</taxon>
    </lineage>
</organism>
<dbReference type="InterPro" id="IPR003593">
    <property type="entry name" value="AAA+_ATPase"/>
</dbReference>
<keyword evidence="4 9" id="KW-0378">Hydrolase</keyword>
<evidence type="ECO:0000256" key="8">
    <source>
        <dbReference type="ARBA" id="ARBA00048027"/>
    </source>
</evidence>
<evidence type="ECO:0000313" key="13">
    <source>
        <dbReference type="Proteomes" id="UP000217944"/>
    </source>
</evidence>
<dbReference type="AlphaFoldDB" id="A0A292YBI9"/>
<keyword evidence="2 9" id="KW-0963">Cytoplasm</keyword>
<dbReference type="Gene3D" id="3.40.50.300">
    <property type="entry name" value="P-loop containing nucleotide triphosphate hydrolases"/>
    <property type="match status" value="1"/>
</dbReference>
<dbReference type="InterPro" id="IPR013822">
    <property type="entry name" value="Signal_recog_particl_SRP54_hlx"/>
</dbReference>
<dbReference type="HAMAP" id="MF_00920">
    <property type="entry name" value="FtsY"/>
    <property type="match status" value="1"/>
</dbReference>
<dbReference type="InterPro" id="IPR004390">
    <property type="entry name" value="SR_rcpt_FtsY"/>
</dbReference>
<evidence type="ECO:0000256" key="1">
    <source>
        <dbReference type="ARBA" id="ARBA00022475"/>
    </source>
</evidence>
<dbReference type="EMBL" id="BDME01000001">
    <property type="protein sequence ID" value="GAX87128.1"/>
    <property type="molecule type" value="Genomic_DNA"/>
</dbReference>
<dbReference type="InterPro" id="IPR036225">
    <property type="entry name" value="SRP/SRP_N"/>
</dbReference>
<dbReference type="GO" id="GO:0005047">
    <property type="term" value="F:signal recognition particle binding"/>
    <property type="evidence" value="ECO:0007669"/>
    <property type="project" value="TreeGrafter"/>
</dbReference>
<evidence type="ECO:0000313" key="12">
    <source>
        <dbReference type="EMBL" id="GAX87128.1"/>
    </source>
</evidence>
<sequence length="290" mass="31977">MFGFIKKSLQKTKDAIKEVVGIEKKEKLPRDLLEEALIEADIDYDLVEKIIDKLPNEVSKDRLKKELEKIFDVPENKFEINDKPYVILIIGVNGAGKTTTIAKLAYKFQQEGKSVILGAADTFRAAAIEQLSKWAEILDVPIIKTRQGHDPAAVTYDTIASAKAKGIDVALIDTAGRLHNKVNLQNELKKIVNVAKKAYVNAPHKILLVIDGTQGSSAINQAKVFNEVVGIDGIIVTKLDGTAKGGSLFSIVNELKIPIYYVGVGEKKEDLVEFDKNEFIEGILEGLYSE</sequence>
<name>A0A292YBI9_9BACT</name>
<dbReference type="SMART" id="SM00382">
    <property type="entry name" value="AAA"/>
    <property type="match status" value="1"/>
</dbReference>
<dbReference type="CDD" id="cd17874">
    <property type="entry name" value="FtsY"/>
    <property type="match status" value="1"/>
</dbReference>
<feature type="domain" description="SRP54-type proteins GTP-binding" evidence="11">
    <location>
        <begin position="84"/>
        <end position="285"/>
    </location>
</feature>
<comment type="similarity">
    <text evidence="9">Belongs to the GTP-binding SRP family. FtsY subfamily.</text>
</comment>
<keyword evidence="6 9" id="KW-0472">Membrane</keyword>
<dbReference type="GO" id="GO:0003924">
    <property type="term" value="F:GTPase activity"/>
    <property type="evidence" value="ECO:0007669"/>
    <property type="project" value="UniProtKB-UniRule"/>
</dbReference>
<evidence type="ECO:0000256" key="3">
    <source>
        <dbReference type="ARBA" id="ARBA00022741"/>
    </source>
</evidence>
<dbReference type="Proteomes" id="UP000217944">
    <property type="component" value="Unassembled WGS sequence"/>
</dbReference>
<evidence type="ECO:0000256" key="9">
    <source>
        <dbReference type="HAMAP-Rule" id="MF_00920"/>
    </source>
</evidence>
<protein>
    <recommendedName>
        <fullName evidence="9">Signal recognition particle receptor FtsY</fullName>
        <shortName evidence="9">SRP receptor</shortName>
        <ecNumber evidence="9">3.6.5.4</ecNumber>
    </recommendedName>
</protein>
<evidence type="ECO:0000259" key="10">
    <source>
        <dbReference type="SMART" id="SM00382"/>
    </source>
</evidence>
<dbReference type="SUPFAM" id="SSF52540">
    <property type="entry name" value="P-loop containing nucleoside triphosphate hydrolases"/>
    <property type="match status" value="1"/>
</dbReference>
<comment type="subcellular location">
    <subcellularLocation>
        <location evidence="9">Cell membrane</location>
        <topology evidence="9">Peripheral membrane protein</topology>
        <orientation evidence="9">Cytoplasmic side</orientation>
    </subcellularLocation>
    <subcellularLocation>
        <location evidence="9">Cytoplasm</location>
    </subcellularLocation>
</comment>
<dbReference type="SUPFAM" id="SSF47364">
    <property type="entry name" value="Domain of the SRP/SRP receptor G-proteins"/>
    <property type="match status" value="1"/>
</dbReference>
<proteinExistence type="inferred from homology"/>
<dbReference type="GO" id="GO:0005886">
    <property type="term" value="C:plasma membrane"/>
    <property type="evidence" value="ECO:0007669"/>
    <property type="project" value="UniProtKB-SubCell"/>
</dbReference>
<comment type="subunit">
    <text evidence="9">Part of the signal recognition particle protein translocation system, which is composed of SRP and FtsY.</text>
</comment>
<dbReference type="EC" id="3.6.5.4" evidence="9"/>
<dbReference type="Pfam" id="PF00448">
    <property type="entry name" value="SRP54"/>
    <property type="match status" value="1"/>
</dbReference>
<dbReference type="OrthoDB" id="9804720at2"/>
<dbReference type="SMART" id="SM00962">
    <property type="entry name" value="SRP54"/>
    <property type="match status" value="1"/>
</dbReference>
<dbReference type="InterPro" id="IPR042101">
    <property type="entry name" value="SRP54_N_sf"/>
</dbReference>
<comment type="function">
    <text evidence="9">Involved in targeting and insertion of nascent membrane proteins into the cytoplasmic membrane. Acts as a receptor for the complex formed by the signal recognition particle (SRP) and the ribosome-nascent chain (RNC).</text>
</comment>
<comment type="catalytic activity">
    <reaction evidence="8 9">
        <text>GTP + H2O = GDP + phosphate + H(+)</text>
        <dbReference type="Rhea" id="RHEA:19669"/>
        <dbReference type="ChEBI" id="CHEBI:15377"/>
        <dbReference type="ChEBI" id="CHEBI:15378"/>
        <dbReference type="ChEBI" id="CHEBI:37565"/>
        <dbReference type="ChEBI" id="CHEBI:43474"/>
        <dbReference type="ChEBI" id="CHEBI:58189"/>
        <dbReference type="EC" id="3.6.5.4"/>
    </reaction>
</comment>
<evidence type="ECO:0000256" key="6">
    <source>
        <dbReference type="ARBA" id="ARBA00023136"/>
    </source>
</evidence>
<gene>
    <name evidence="9" type="primary">ftsY</name>
    <name evidence="12" type="ORF">LNAT_P0423</name>
</gene>
<dbReference type="Gene3D" id="1.20.120.140">
    <property type="entry name" value="Signal recognition particle SRP54, nucleotide-binding domain"/>
    <property type="match status" value="1"/>
</dbReference>
<accession>A0A292YBI9</accession>
<evidence type="ECO:0000256" key="2">
    <source>
        <dbReference type="ARBA" id="ARBA00022490"/>
    </source>
</evidence>
<dbReference type="FunFam" id="3.40.50.300:FF:000053">
    <property type="entry name" value="Signal recognition particle receptor FtsY"/>
    <property type="match status" value="1"/>
</dbReference>